<dbReference type="EMBL" id="UOFH01000009">
    <property type="protein sequence ID" value="VAW58418.1"/>
    <property type="molecule type" value="Genomic_DNA"/>
</dbReference>
<sequence>MVLEIRLSYISLLILFLLSTGCNASSSNISDKTEILNYKLILKNKNNTCLLNSNYKKTIKTFILKIKPPCYFIRKENNNLQHFEYKEVNVKAVILVLGNPISDRKRRKWNLDEKIICGESRQAILLKPSELIVSEKTLEGGLSCKDLGSDEKDFWYLAH</sequence>
<evidence type="ECO:0000313" key="1">
    <source>
        <dbReference type="EMBL" id="VAW58418.1"/>
    </source>
</evidence>
<dbReference type="AlphaFoldDB" id="A0A3B0WQX9"/>
<reference evidence="1" key="1">
    <citation type="submission" date="2018-06" db="EMBL/GenBank/DDBJ databases">
        <authorList>
            <person name="Zhirakovskaya E."/>
        </authorList>
    </citation>
    <scope>NUCLEOTIDE SEQUENCE</scope>
</reference>
<accession>A0A3B0WQX9</accession>
<organism evidence="1">
    <name type="scientific">hydrothermal vent metagenome</name>
    <dbReference type="NCBI Taxonomy" id="652676"/>
    <lineage>
        <taxon>unclassified sequences</taxon>
        <taxon>metagenomes</taxon>
        <taxon>ecological metagenomes</taxon>
    </lineage>
</organism>
<dbReference type="PROSITE" id="PS51257">
    <property type="entry name" value="PROKAR_LIPOPROTEIN"/>
    <property type="match status" value="1"/>
</dbReference>
<protein>
    <recommendedName>
        <fullName evidence="2">Lipoprotein</fullName>
    </recommendedName>
</protein>
<proteinExistence type="predicted"/>
<evidence type="ECO:0008006" key="2">
    <source>
        <dbReference type="Google" id="ProtNLM"/>
    </source>
</evidence>
<gene>
    <name evidence="1" type="ORF">MNBD_GAMMA08-203</name>
</gene>
<name>A0A3B0WQX9_9ZZZZ</name>